<proteinExistence type="predicted"/>
<reference evidence="1" key="1">
    <citation type="submission" date="2019-08" db="EMBL/GenBank/DDBJ databases">
        <authorList>
            <person name="Kucharzyk K."/>
            <person name="Murdoch R.W."/>
            <person name="Higgins S."/>
            <person name="Loffler F."/>
        </authorList>
    </citation>
    <scope>NUCLEOTIDE SEQUENCE</scope>
</reference>
<name>A0A645HIW4_9ZZZZ</name>
<gene>
    <name evidence="1" type="ORF">SDC9_183569</name>
</gene>
<dbReference type="EMBL" id="VSSQ01089988">
    <property type="protein sequence ID" value="MPN36064.1"/>
    <property type="molecule type" value="Genomic_DNA"/>
</dbReference>
<dbReference type="AlphaFoldDB" id="A0A645HIW4"/>
<sequence length="70" mass="7631">MKRVMEGSVTVRGCPALICSTKRGITDPLEAMTLPYLVQHIDVLSEETVLDFATTTFSIIAFDVPIAFIG</sequence>
<protein>
    <submittedName>
        <fullName evidence="1">Uncharacterized protein</fullName>
    </submittedName>
</protein>
<comment type="caution">
    <text evidence="1">The sequence shown here is derived from an EMBL/GenBank/DDBJ whole genome shotgun (WGS) entry which is preliminary data.</text>
</comment>
<organism evidence="1">
    <name type="scientific">bioreactor metagenome</name>
    <dbReference type="NCBI Taxonomy" id="1076179"/>
    <lineage>
        <taxon>unclassified sequences</taxon>
        <taxon>metagenomes</taxon>
        <taxon>ecological metagenomes</taxon>
    </lineage>
</organism>
<evidence type="ECO:0000313" key="1">
    <source>
        <dbReference type="EMBL" id="MPN36064.1"/>
    </source>
</evidence>
<accession>A0A645HIW4</accession>